<dbReference type="GO" id="GO:0008168">
    <property type="term" value="F:methyltransferase activity"/>
    <property type="evidence" value="ECO:0007669"/>
    <property type="project" value="UniProtKB-KW"/>
</dbReference>
<gene>
    <name evidence="3" type="ORF">IAA84_05510</name>
</gene>
<dbReference type="InterPro" id="IPR029063">
    <property type="entry name" value="SAM-dependent_MTases_sf"/>
</dbReference>
<feature type="domain" description="Methyltransferase" evidence="2">
    <location>
        <begin position="48"/>
        <end position="141"/>
    </location>
</feature>
<reference evidence="3" key="2">
    <citation type="journal article" date="2021" name="PeerJ">
        <title>Extensive microbial diversity within the chicken gut microbiome revealed by metagenomics and culture.</title>
        <authorList>
            <person name="Gilroy R."/>
            <person name="Ravi A."/>
            <person name="Getino M."/>
            <person name="Pursley I."/>
            <person name="Horton D.L."/>
            <person name="Alikhan N.F."/>
            <person name="Baker D."/>
            <person name="Gharbi K."/>
            <person name="Hall N."/>
            <person name="Watson M."/>
            <person name="Adriaenssens E.M."/>
            <person name="Foster-Nyarko E."/>
            <person name="Jarju S."/>
            <person name="Secka A."/>
            <person name="Antonio M."/>
            <person name="Oren A."/>
            <person name="Chaudhuri R.R."/>
            <person name="La Ragione R."/>
            <person name="Hildebrand F."/>
            <person name="Pallen M.J."/>
        </authorList>
    </citation>
    <scope>NUCLEOTIDE SEQUENCE</scope>
    <source>
        <strain evidence="3">13766</strain>
    </source>
</reference>
<reference evidence="3" key="1">
    <citation type="submission" date="2020-10" db="EMBL/GenBank/DDBJ databases">
        <authorList>
            <person name="Gilroy R."/>
        </authorList>
    </citation>
    <scope>NUCLEOTIDE SEQUENCE</scope>
    <source>
        <strain evidence="3">13766</strain>
    </source>
</reference>
<dbReference type="GO" id="GO:0032259">
    <property type="term" value="P:methylation"/>
    <property type="evidence" value="ECO:0007669"/>
    <property type="project" value="UniProtKB-KW"/>
</dbReference>
<accession>A0A9D1K5G6</accession>
<dbReference type="InterPro" id="IPR016461">
    <property type="entry name" value="COMT-like"/>
</dbReference>
<keyword evidence="1" id="KW-0808">Transferase</keyword>
<comment type="caution">
    <text evidence="3">The sequence shown here is derived from an EMBL/GenBank/DDBJ whole genome shotgun (WGS) entry which is preliminary data.</text>
</comment>
<keyword evidence="3" id="KW-0489">Methyltransferase</keyword>
<protein>
    <submittedName>
        <fullName evidence="3">Class I SAM-dependent methyltransferase</fullName>
    </submittedName>
</protein>
<evidence type="ECO:0000313" key="3">
    <source>
        <dbReference type="EMBL" id="HIS92459.1"/>
    </source>
</evidence>
<evidence type="ECO:0000259" key="2">
    <source>
        <dbReference type="Pfam" id="PF13649"/>
    </source>
</evidence>
<dbReference type="PROSITE" id="PS51683">
    <property type="entry name" value="SAM_OMT_II"/>
    <property type="match status" value="1"/>
</dbReference>
<dbReference type="Pfam" id="PF13649">
    <property type="entry name" value="Methyltransf_25"/>
    <property type="match status" value="1"/>
</dbReference>
<proteinExistence type="predicted"/>
<dbReference type="EMBL" id="DVJN01000108">
    <property type="protein sequence ID" value="HIS92459.1"/>
    <property type="molecule type" value="Genomic_DNA"/>
</dbReference>
<dbReference type="InterPro" id="IPR041698">
    <property type="entry name" value="Methyltransf_25"/>
</dbReference>
<dbReference type="Proteomes" id="UP000824140">
    <property type="component" value="Unassembled WGS sequence"/>
</dbReference>
<dbReference type="Gene3D" id="3.40.50.150">
    <property type="entry name" value="Vaccinia Virus protein VP39"/>
    <property type="match status" value="1"/>
</dbReference>
<evidence type="ECO:0000256" key="1">
    <source>
        <dbReference type="ARBA" id="ARBA00022679"/>
    </source>
</evidence>
<organism evidence="3 4">
    <name type="scientific">Candidatus Alectryocaccomicrobium excrementavium</name>
    <dbReference type="NCBI Taxonomy" id="2840668"/>
    <lineage>
        <taxon>Bacteria</taxon>
        <taxon>Bacillati</taxon>
        <taxon>Bacillota</taxon>
        <taxon>Clostridia</taxon>
        <taxon>Candidatus Alectryocaccomicrobium</taxon>
    </lineage>
</organism>
<dbReference type="AlphaFoldDB" id="A0A9D1K5G6"/>
<dbReference type="SUPFAM" id="SSF53335">
    <property type="entry name" value="S-adenosyl-L-methionine-dependent methyltransferases"/>
    <property type="match status" value="1"/>
</dbReference>
<dbReference type="PANTHER" id="PTHR43861">
    <property type="entry name" value="TRANS-ACONITATE 2-METHYLTRANSFERASE-RELATED"/>
    <property type="match status" value="1"/>
</dbReference>
<name>A0A9D1K5G6_9FIRM</name>
<sequence>MPSPEEMRAFFAARVDIYDEHMLNDVEGCREGYARMAALLPEGIHSLLDLGCGTGLELESIFARFPDLQVTGIDLTAEMLAKLRAKFPHKRLALIEGDYFCVDLGEGQFDAAVSFQSLHHFAPEKKRALFARVEKALKPGGVYVQCDYAAESTESESRYFLELARLKREAHLPEDAFYHYDTPLTWEHEAQLLREAGFVRVEKVWKQENTTLMVACKNEKSEILP</sequence>
<evidence type="ECO:0000313" key="4">
    <source>
        <dbReference type="Proteomes" id="UP000824140"/>
    </source>
</evidence>
<dbReference type="CDD" id="cd02440">
    <property type="entry name" value="AdoMet_MTases"/>
    <property type="match status" value="1"/>
</dbReference>